<name>A0A6B3SP35_9BURK</name>
<feature type="transmembrane region" description="Helical" evidence="1">
    <location>
        <begin position="416"/>
        <end position="436"/>
    </location>
</feature>
<dbReference type="InterPro" id="IPR050697">
    <property type="entry name" value="Adenylyl/Guanylyl_Cyclase_3/4"/>
</dbReference>
<dbReference type="AlphaFoldDB" id="A0A6B3SP35"/>
<protein>
    <submittedName>
        <fullName evidence="3">Adenylate/guanylate cyclase domain-containing protein</fullName>
    </submittedName>
</protein>
<dbReference type="PROSITE" id="PS50125">
    <property type="entry name" value="GUANYLATE_CYCLASE_2"/>
    <property type="match status" value="1"/>
</dbReference>
<dbReference type="GO" id="GO:0006171">
    <property type="term" value="P:cAMP biosynthetic process"/>
    <property type="evidence" value="ECO:0007669"/>
    <property type="project" value="TreeGrafter"/>
</dbReference>
<dbReference type="InterPro" id="IPR001054">
    <property type="entry name" value="A/G_cyclase"/>
</dbReference>
<proteinExistence type="predicted"/>
<dbReference type="PANTHER" id="PTHR43081:SF1">
    <property type="entry name" value="ADENYLATE CYCLASE, TERMINAL-DIFFERENTIATION SPECIFIC"/>
    <property type="match status" value="1"/>
</dbReference>
<dbReference type="InterPro" id="IPR029787">
    <property type="entry name" value="Nucleotide_cyclase"/>
</dbReference>
<feature type="transmembrane region" description="Helical" evidence="1">
    <location>
        <begin position="442"/>
        <end position="467"/>
    </location>
</feature>
<dbReference type="Pfam" id="PF00211">
    <property type="entry name" value="Guanylate_cyc"/>
    <property type="match status" value="1"/>
</dbReference>
<evidence type="ECO:0000259" key="2">
    <source>
        <dbReference type="PROSITE" id="PS50125"/>
    </source>
</evidence>
<organism evidence="3 4">
    <name type="scientific">Noviherbaspirillum galbum</name>
    <dbReference type="NCBI Taxonomy" id="2709383"/>
    <lineage>
        <taxon>Bacteria</taxon>
        <taxon>Pseudomonadati</taxon>
        <taxon>Pseudomonadota</taxon>
        <taxon>Betaproteobacteria</taxon>
        <taxon>Burkholderiales</taxon>
        <taxon>Oxalobacteraceae</taxon>
        <taxon>Noviherbaspirillum</taxon>
    </lineage>
</organism>
<dbReference type="RefSeq" id="WP_163960940.1">
    <property type="nucleotide sequence ID" value="NZ_JAAIVB010000012.1"/>
</dbReference>
<dbReference type="SMART" id="SM00044">
    <property type="entry name" value="CYCc"/>
    <property type="match status" value="1"/>
</dbReference>
<dbReference type="PROSITE" id="PS51257">
    <property type="entry name" value="PROKAR_LIPOPROTEIN"/>
    <property type="match status" value="1"/>
</dbReference>
<reference evidence="3 4" key="1">
    <citation type="submission" date="2020-02" db="EMBL/GenBank/DDBJ databases">
        <authorList>
            <person name="Kim M.K."/>
        </authorList>
    </citation>
    <scope>NUCLEOTIDE SEQUENCE [LARGE SCALE GENOMIC DNA]</scope>
    <source>
        <strain evidence="3 4">17J57-3</strain>
    </source>
</reference>
<evidence type="ECO:0000313" key="4">
    <source>
        <dbReference type="Proteomes" id="UP000482155"/>
    </source>
</evidence>
<comment type="caution">
    <text evidence="3">The sequence shown here is derived from an EMBL/GenBank/DDBJ whole genome shotgun (WGS) entry which is preliminary data.</text>
</comment>
<dbReference type="PANTHER" id="PTHR43081">
    <property type="entry name" value="ADENYLATE CYCLASE, TERMINAL-DIFFERENTIATION SPECIFIC-RELATED"/>
    <property type="match status" value="1"/>
</dbReference>
<gene>
    <name evidence="3" type="ORF">G3574_05200</name>
</gene>
<dbReference type="Gene3D" id="3.30.70.1230">
    <property type="entry name" value="Nucleotide cyclase"/>
    <property type="match status" value="1"/>
</dbReference>
<feature type="domain" description="Guanylate cyclase" evidence="2">
    <location>
        <begin position="508"/>
        <end position="640"/>
    </location>
</feature>
<keyword evidence="1" id="KW-1133">Transmembrane helix</keyword>
<dbReference type="InterPro" id="IPR007890">
    <property type="entry name" value="CHASE2"/>
</dbReference>
<dbReference type="SUPFAM" id="SSF55073">
    <property type="entry name" value="Nucleotide cyclase"/>
    <property type="match status" value="1"/>
</dbReference>
<keyword evidence="1" id="KW-0472">Membrane</keyword>
<evidence type="ECO:0000313" key="3">
    <source>
        <dbReference type="EMBL" id="NEX60466.1"/>
    </source>
</evidence>
<evidence type="ECO:0000256" key="1">
    <source>
        <dbReference type="SAM" id="Phobius"/>
    </source>
</evidence>
<dbReference type="EMBL" id="JAAIVB010000012">
    <property type="protein sequence ID" value="NEX60466.1"/>
    <property type="molecule type" value="Genomic_DNA"/>
</dbReference>
<sequence length="763" mass="84192">MKLTRLILPGRLSRKYGAQWAVAAGLTLLACLYIKEEIGSRIVDRLEVFAYDSRIRAQHGELDPRVVIVDIDEKSIGEVGRWPWSRDVLADLVGKLDDKYHVSSVGFDVTFPEPDNSAGFATLQTIAQREFGDIPRFAQRLDKIRPQFDFDARFAQALAERPAVLGYFFSNEERDVNKGMLPRPAFTTAALGGQDLDAQEYRKYTGNLPLLQQSARAGGFINPWPDDDGIIRRLPLLVRHGDGYYESLAFSTVRMALGASRVKPVFYTAEELHLDAASARAYGALKGLELNTKPRPMMIPLDRDLSMLVNYRGTGGPAGGQYRYVSAVDVLKERLPVDVLADNIVLVGTTSAGLKDLRVSPTNVDYPGVEMHANIISSILDGVYKQQPDFHYAVQLAYAVGLGLALGLLLPALAPLASIAVSLAAGGAVIASNLYMFETLDYVIPVAPALLLVAALFLFNLAWGYLFEFRKSRAMVSLFGEYVAPELVAEMAESPASYSMEGETRELTVLFCDVRGFTTISEGLDANALREYINLYLTAMSEDIRGNRGTLDKYIGDAVMAFWGAPVRLPDHASRAVATALKMLESAARLDADFRARGWPALNIGIGLNTGEMRVGDMGSRIRRAYTVMGDAVNLGSRLEGITKEYGVGLLVGEATRLAAPGFVYRELDRVRVKGKNEPVPIYEPVGRSGDVNETMQAEIGRWHEALAMVRAQQWDAAEGLLQELLRQAPERRLYQLYLGRVRRYREQPPGEGWDGVTTFDTK</sequence>
<dbReference type="Proteomes" id="UP000482155">
    <property type="component" value="Unassembled WGS sequence"/>
</dbReference>
<dbReference type="GO" id="GO:0004016">
    <property type="term" value="F:adenylate cyclase activity"/>
    <property type="evidence" value="ECO:0007669"/>
    <property type="project" value="UniProtKB-ARBA"/>
</dbReference>
<dbReference type="Pfam" id="PF05226">
    <property type="entry name" value="CHASE2"/>
    <property type="match status" value="1"/>
</dbReference>
<keyword evidence="1" id="KW-0812">Transmembrane</keyword>
<dbReference type="GO" id="GO:0035556">
    <property type="term" value="P:intracellular signal transduction"/>
    <property type="evidence" value="ECO:0007669"/>
    <property type="project" value="InterPro"/>
</dbReference>
<dbReference type="SMART" id="SM01080">
    <property type="entry name" value="CHASE2"/>
    <property type="match status" value="1"/>
</dbReference>
<dbReference type="CDD" id="cd07302">
    <property type="entry name" value="CHD"/>
    <property type="match status" value="1"/>
</dbReference>
<accession>A0A6B3SP35</accession>
<keyword evidence="4" id="KW-1185">Reference proteome</keyword>